<dbReference type="Gene3D" id="3.40.50.12550">
    <property type="entry name" value="Ubiquitin-activating enzyme E1, inactive adenylation domain, subdomain 2"/>
    <property type="match status" value="1"/>
</dbReference>
<proteinExistence type="inferred from homology"/>
<dbReference type="AlphaFoldDB" id="A0AA38CK47"/>
<dbReference type="Pfam" id="PF10585">
    <property type="entry name" value="UBA_E1_SCCH"/>
    <property type="match status" value="1"/>
</dbReference>
<evidence type="ECO:0000256" key="7">
    <source>
        <dbReference type="PROSITE-ProRule" id="PRU10132"/>
    </source>
</evidence>
<comment type="pathway">
    <text evidence="1">Protein modification; protein ubiquitination.</text>
</comment>
<evidence type="ECO:0000256" key="4">
    <source>
        <dbReference type="ARBA" id="ARBA00022741"/>
    </source>
</evidence>
<keyword evidence="3" id="KW-0436">Ligase</keyword>
<dbReference type="Gene3D" id="3.40.50.720">
    <property type="entry name" value="NAD(P)-binding Rossmann-like Domain"/>
    <property type="match status" value="1"/>
</dbReference>
<organism evidence="9 10">
    <name type="scientific">Taxus chinensis</name>
    <name type="common">Chinese yew</name>
    <name type="synonym">Taxus wallichiana var. chinensis</name>
    <dbReference type="NCBI Taxonomy" id="29808"/>
    <lineage>
        <taxon>Eukaryota</taxon>
        <taxon>Viridiplantae</taxon>
        <taxon>Streptophyta</taxon>
        <taxon>Embryophyta</taxon>
        <taxon>Tracheophyta</taxon>
        <taxon>Spermatophyta</taxon>
        <taxon>Pinopsida</taxon>
        <taxon>Pinidae</taxon>
        <taxon>Conifers II</taxon>
        <taxon>Cupressales</taxon>
        <taxon>Taxaceae</taxon>
        <taxon>Taxus</taxon>
    </lineage>
</organism>
<protein>
    <recommendedName>
        <fullName evidence="8">Ubiquitin-activating enzyme E1 C-terminal domain-containing protein</fullName>
    </recommendedName>
</protein>
<reference evidence="9 10" key="1">
    <citation type="journal article" date="2021" name="Nat. Plants">
        <title>The Taxus genome provides insights into paclitaxel biosynthesis.</title>
        <authorList>
            <person name="Xiong X."/>
            <person name="Gou J."/>
            <person name="Liao Q."/>
            <person name="Li Y."/>
            <person name="Zhou Q."/>
            <person name="Bi G."/>
            <person name="Li C."/>
            <person name="Du R."/>
            <person name="Wang X."/>
            <person name="Sun T."/>
            <person name="Guo L."/>
            <person name="Liang H."/>
            <person name="Lu P."/>
            <person name="Wu Y."/>
            <person name="Zhang Z."/>
            <person name="Ro D.K."/>
            <person name="Shang Y."/>
            <person name="Huang S."/>
            <person name="Yan J."/>
        </authorList>
    </citation>
    <scope>NUCLEOTIDE SEQUENCE [LARGE SCALE GENOMIC DNA]</scope>
    <source>
        <strain evidence="9">Ta-2019</strain>
    </source>
</reference>
<dbReference type="InterPro" id="IPR045886">
    <property type="entry name" value="ThiF/MoeB/HesA"/>
</dbReference>
<evidence type="ECO:0000313" key="9">
    <source>
        <dbReference type="EMBL" id="KAH9298233.1"/>
    </source>
</evidence>
<dbReference type="InterPro" id="IPR035985">
    <property type="entry name" value="Ubiquitin-activating_enz"/>
</dbReference>
<dbReference type="PANTHER" id="PTHR10953:SF246">
    <property type="entry name" value="UBIQUITIN ACTIVATING ENZYME"/>
    <property type="match status" value="1"/>
</dbReference>
<keyword evidence="4" id="KW-0547">Nucleotide-binding</keyword>
<keyword evidence="10" id="KW-1185">Reference proteome</keyword>
<dbReference type="GO" id="GO:0006511">
    <property type="term" value="P:ubiquitin-dependent protein catabolic process"/>
    <property type="evidence" value="ECO:0007669"/>
    <property type="project" value="TreeGrafter"/>
</dbReference>
<dbReference type="GO" id="GO:0004839">
    <property type="term" value="F:ubiquitin activating enzyme activity"/>
    <property type="evidence" value="ECO:0007669"/>
    <property type="project" value="TreeGrafter"/>
</dbReference>
<dbReference type="FunFam" id="3.10.290.60:FF:000001">
    <property type="entry name" value="Ubiquitin-activating enzyme E1 2"/>
    <property type="match status" value="1"/>
</dbReference>
<dbReference type="PROSITE" id="PS00865">
    <property type="entry name" value="UBIQUITIN_ACTIVAT_2"/>
    <property type="match status" value="1"/>
</dbReference>
<dbReference type="GO" id="GO:0006974">
    <property type="term" value="P:DNA damage response"/>
    <property type="evidence" value="ECO:0007669"/>
    <property type="project" value="TreeGrafter"/>
</dbReference>
<evidence type="ECO:0000256" key="3">
    <source>
        <dbReference type="ARBA" id="ARBA00022598"/>
    </source>
</evidence>
<dbReference type="InterPro" id="IPR019572">
    <property type="entry name" value="UBA_E1_SCCH"/>
</dbReference>
<comment type="similarity">
    <text evidence="2">Belongs to the ubiquitin-activating E1 family.</text>
</comment>
<dbReference type="OMA" id="HREIPIC"/>
<dbReference type="InterPro" id="IPR042063">
    <property type="entry name" value="Ubi_acti_E1_SCCH"/>
</dbReference>
<dbReference type="InterPro" id="IPR033127">
    <property type="entry name" value="UBQ-activ_enz_E1_Cys_AS"/>
</dbReference>
<dbReference type="Gene3D" id="1.10.10.2660">
    <property type="entry name" value="Ubiquitin-activating enzyme E1, SCCH domain"/>
    <property type="match status" value="1"/>
</dbReference>
<dbReference type="Pfam" id="PF09358">
    <property type="entry name" value="E1_UFD"/>
    <property type="match status" value="1"/>
</dbReference>
<evidence type="ECO:0000256" key="2">
    <source>
        <dbReference type="ARBA" id="ARBA00005673"/>
    </source>
</evidence>
<dbReference type="PANTHER" id="PTHR10953">
    <property type="entry name" value="UBIQUITIN-ACTIVATING ENZYME E1"/>
    <property type="match status" value="1"/>
</dbReference>
<dbReference type="GO" id="GO:0005737">
    <property type="term" value="C:cytoplasm"/>
    <property type="evidence" value="ECO:0007669"/>
    <property type="project" value="TreeGrafter"/>
</dbReference>
<dbReference type="SMART" id="SM00985">
    <property type="entry name" value="UBA_e1_C"/>
    <property type="match status" value="1"/>
</dbReference>
<dbReference type="EMBL" id="JAHRHJ020000010">
    <property type="protein sequence ID" value="KAH9298233.1"/>
    <property type="molecule type" value="Genomic_DNA"/>
</dbReference>
<dbReference type="InterPro" id="IPR038252">
    <property type="entry name" value="UBA_E1_C_sf"/>
</dbReference>
<comment type="caution">
    <text evidence="9">The sequence shown here is derived from an EMBL/GenBank/DDBJ whole genome shotgun (WGS) entry which is preliminary data.</text>
</comment>
<dbReference type="InterPro" id="IPR000594">
    <property type="entry name" value="ThiF_NAD_FAD-bd"/>
</dbReference>
<evidence type="ECO:0000259" key="8">
    <source>
        <dbReference type="SMART" id="SM00985"/>
    </source>
</evidence>
<evidence type="ECO:0000313" key="10">
    <source>
        <dbReference type="Proteomes" id="UP000824469"/>
    </source>
</evidence>
<evidence type="ECO:0000256" key="6">
    <source>
        <dbReference type="ARBA" id="ARBA00022840"/>
    </source>
</evidence>
<dbReference type="Proteomes" id="UP000824469">
    <property type="component" value="Unassembled WGS sequence"/>
</dbReference>
<feature type="active site" description="Glycyl thioester intermediate" evidence="7">
    <location>
        <position position="235"/>
    </location>
</feature>
<name>A0AA38CK47_TAXCH</name>
<dbReference type="GO" id="GO:0005524">
    <property type="term" value="F:ATP binding"/>
    <property type="evidence" value="ECO:0007669"/>
    <property type="project" value="UniProtKB-KW"/>
</dbReference>
<feature type="non-terminal residue" evidence="9">
    <location>
        <position position="664"/>
    </location>
</feature>
<evidence type="ECO:0000256" key="5">
    <source>
        <dbReference type="ARBA" id="ARBA00022786"/>
    </source>
</evidence>
<gene>
    <name evidence="9" type="ORF">KI387_029915</name>
</gene>
<dbReference type="Gene3D" id="3.10.290.60">
    <property type="entry name" value="Ubiquitin-activating enzyme E1, UFD domain"/>
    <property type="match status" value="1"/>
</dbReference>
<feature type="domain" description="Ubiquitin-activating enzyme E1 C-terminal" evidence="8">
    <location>
        <begin position="532"/>
        <end position="663"/>
    </location>
</feature>
<dbReference type="GO" id="GO:0005634">
    <property type="term" value="C:nucleus"/>
    <property type="evidence" value="ECO:0007669"/>
    <property type="project" value="TreeGrafter"/>
</dbReference>
<sequence length="664" mass="74268">MISLEEILPPLDPCKALTGLFSPVHQWLYIDAIECLPPSTPSFQDRSASGSRYDAHLAIFGKDLQNKLCRGQWLVVGAGAIGCEVMKNLVLMGIGCSPNGSITVSDMDNVSKPNLTNQVLYQVDDLGRLKTASASRALRKINPAAQIRALHVKFSMESESIFDSSFFDSIYGVLSALDTSLSRLYLDARCVAYRKPMIDGGKHGTRGSVQVFVPYSSEMYASTRDPPEHREIPICTLKNFPYAREHTLRWAVELFETLFKQRPDDVNAYLSNRGFQESLKTSTAPARHEVLEMLRDSLVKYKPLSFEACIEWARLQFEEMFSNNIKQLCYNFPVDMRTTAGAPFWSGTKRSPRALDFDPKDPLHMDFIIAASNLQATVYGLKGCTDQSHFMQNLLKIDVPVFKPKEGVKIAVSDNDLRSTTQGKASTTVKDCDVASSSDILSELPAPATLVGYRLSPLNFDKDDERKFHAEFVHSAANLRSQNYGIGLSDKLQARLIGGRTIPSIITTASVVGGLMCLEVYKILQGKALEEYRHSYFNLSLPLFTSAQPIKAVENKVIRSQKEPLLWTLWDKFEMDCVGMSLQTFLAEYKQEHGLEVNMIMYGKSLLYAEFLSKKKLQERMPLTLLELVLNVGKVTIPTTENKLILSLTCTDANDLDVEVPDVI</sequence>
<dbReference type="Pfam" id="PF00899">
    <property type="entry name" value="ThiF"/>
    <property type="match status" value="1"/>
</dbReference>
<keyword evidence="6" id="KW-0067">ATP-binding</keyword>
<dbReference type="SUPFAM" id="SSF69572">
    <property type="entry name" value="Activating enzymes of the ubiquitin-like proteins"/>
    <property type="match status" value="1"/>
</dbReference>
<accession>A0AA38CK47</accession>
<dbReference type="InterPro" id="IPR018965">
    <property type="entry name" value="Ub-activating_enz_E1_C"/>
</dbReference>
<evidence type="ECO:0000256" key="1">
    <source>
        <dbReference type="ARBA" id="ARBA00004906"/>
    </source>
</evidence>
<keyword evidence="5" id="KW-0833">Ubl conjugation pathway</keyword>